<dbReference type="InterPro" id="IPR010819">
    <property type="entry name" value="AGE/CE"/>
</dbReference>
<gene>
    <name evidence="3" type="ORF">CAL19_09320</name>
</gene>
<evidence type="ECO:0000313" key="3">
    <source>
        <dbReference type="EMBL" id="OZI22704.1"/>
    </source>
</evidence>
<evidence type="ECO:0000256" key="2">
    <source>
        <dbReference type="ARBA" id="ARBA00023235"/>
    </source>
</evidence>
<comment type="caution">
    <text evidence="3">The sequence shown here is derived from an EMBL/GenBank/DDBJ whole genome shotgun (WGS) entry which is preliminary data.</text>
</comment>
<evidence type="ECO:0000256" key="1">
    <source>
        <dbReference type="ARBA" id="ARBA00008558"/>
    </source>
</evidence>
<dbReference type="PANTHER" id="PTHR15108">
    <property type="entry name" value="N-ACYLGLUCOSAMINE-2-EPIMERASE"/>
    <property type="match status" value="1"/>
</dbReference>
<protein>
    <submittedName>
        <fullName evidence="3">N-acylglucosamine 2-epimerase</fullName>
    </submittedName>
</protein>
<proteinExistence type="inferred from homology"/>
<dbReference type="OrthoDB" id="9806359at2"/>
<dbReference type="InterPro" id="IPR012341">
    <property type="entry name" value="6hp_glycosidase-like_sf"/>
</dbReference>
<reference evidence="4" key="1">
    <citation type="submission" date="2017-05" db="EMBL/GenBank/DDBJ databases">
        <title>Complete and WGS of Bordetella genogroups.</title>
        <authorList>
            <person name="Spilker T."/>
            <person name="Lipuma J."/>
        </authorList>
    </citation>
    <scope>NUCLEOTIDE SEQUENCE [LARGE SCALE GENOMIC DNA]</scope>
    <source>
        <strain evidence="4">AU18089</strain>
    </source>
</reference>
<keyword evidence="4" id="KW-1185">Reference proteome</keyword>
<dbReference type="Pfam" id="PF07221">
    <property type="entry name" value="GlcNAc_2-epim"/>
    <property type="match status" value="1"/>
</dbReference>
<dbReference type="InterPro" id="IPR008928">
    <property type="entry name" value="6-hairpin_glycosidase_sf"/>
</dbReference>
<keyword evidence="2" id="KW-0413">Isomerase</keyword>
<dbReference type="GO" id="GO:0005975">
    <property type="term" value="P:carbohydrate metabolic process"/>
    <property type="evidence" value="ECO:0007669"/>
    <property type="project" value="InterPro"/>
</dbReference>
<dbReference type="Gene3D" id="1.50.10.10">
    <property type="match status" value="1"/>
</dbReference>
<comment type="similarity">
    <text evidence="1">Belongs to the N-acylglucosamine 2-epimerase family.</text>
</comment>
<dbReference type="EMBL" id="NEVK01000004">
    <property type="protein sequence ID" value="OZI22704.1"/>
    <property type="molecule type" value="Genomic_DNA"/>
</dbReference>
<name>A0A261RCG5_9BORD</name>
<dbReference type="Proteomes" id="UP000216947">
    <property type="component" value="Unassembled WGS sequence"/>
</dbReference>
<evidence type="ECO:0000313" key="4">
    <source>
        <dbReference type="Proteomes" id="UP000216947"/>
    </source>
</evidence>
<dbReference type="SUPFAM" id="SSF48208">
    <property type="entry name" value="Six-hairpin glycosidases"/>
    <property type="match status" value="1"/>
</dbReference>
<sequence length="400" mass="44562">MTWNRWLARLRPESGLSSLLRHFRRAPPARQASMAAPLSDLSLTIQALRWHFNEVILPLWCGAGFNTQMGLPCESLSGGAAQPLPAQRYRAMACARQLYVYSRAPDPAHARHADRLFEALARHFRDDRHGGWRYSIDADGHPLDDTQDLYTHAFVVFACAAYFERSRNADARQAMLHTAETIEARFRRPDGLYHAAMSADWRQARQPPAQNPMMHLTEAYLAAARVAEPAWFAQNLRGIAQAVADAFLHAPSLCIAEAPLGTPGNRIEPGHQFEWFVLLHSAPAVFAGLELPLAVPRGCDWARRHGVDRGTCGVLASLHEDGQVRDPVQRLWAQTEYGRYLAAIGDSGALASQLAALRRRFLTPWGWHECLHPDDTVARADMPSTTPYHLATCYEGLPAA</sequence>
<dbReference type="AlphaFoldDB" id="A0A261RCG5"/>
<accession>A0A261RCG5</accession>
<dbReference type="GO" id="GO:0016853">
    <property type="term" value="F:isomerase activity"/>
    <property type="evidence" value="ECO:0007669"/>
    <property type="project" value="UniProtKB-KW"/>
</dbReference>
<organism evidence="3 4">
    <name type="scientific">Bordetella genomosp. 7</name>
    <dbReference type="NCBI Taxonomy" id="1416805"/>
    <lineage>
        <taxon>Bacteria</taxon>
        <taxon>Pseudomonadati</taxon>
        <taxon>Pseudomonadota</taxon>
        <taxon>Betaproteobacteria</taxon>
        <taxon>Burkholderiales</taxon>
        <taxon>Alcaligenaceae</taxon>
        <taxon>Bordetella</taxon>
    </lineage>
</organism>